<keyword evidence="3" id="KW-1185">Reference proteome</keyword>
<dbReference type="Proteomes" id="UP001605036">
    <property type="component" value="Unassembled WGS sequence"/>
</dbReference>
<evidence type="ECO:0000313" key="3">
    <source>
        <dbReference type="Proteomes" id="UP001605036"/>
    </source>
</evidence>
<comment type="caution">
    <text evidence="2">The sequence shown here is derived from an EMBL/GenBank/DDBJ whole genome shotgun (WGS) entry which is preliminary data.</text>
</comment>
<reference evidence="2 3" key="1">
    <citation type="submission" date="2024-09" db="EMBL/GenBank/DDBJ databases">
        <title>Chromosome-scale assembly of Riccia fluitans.</title>
        <authorList>
            <person name="Paukszto L."/>
            <person name="Sawicki J."/>
            <person name="Karawczyk K."/>
            <person name="Piernik-Szablinska J."/>
            <person name="Szczecinska M."/>
            <person name="Mazdziarz M."/>
        </authorList>
    </citation>
    <scope>NUCLEOTIDE SEQUENCE [LARGE SCALE GENOMIC DNA]</scope>
    <source>
        <strain evidence="2">Rf_01</strain>
        <tissue evidence="2">Aerial parts of the thallus</tissue>
    </source>
</reference>
<dbReference type="EMBL" id="JBHFFA010000006">
    <property type="protein sequence ID" value="KAL2623031.1"/>
    <property type="molecule type" value="Genomic_DNA"/>
</dbReference>
<gene>
    <name evidence="2" type="ORF">R1flu_003236</name>
</gene>
<dbReference type="AlphaFoldDB" id="A0ABD1Y8F6"/>
<evidence type="ECO:0000313" key="2">
    <source>
        <dbReference type="EMBL" id="KAL2623031.1"/>
    </source>
</evidence>
<name>A0ABD1Y8F6_9MARC</name>
<proteinExistence type="predicted"/>
<sequence>MTLLPTMRGDILPTDEFDEDENEAPTDQEMNDLEGWKSVVGKKPEKKPSGKACEWQVRCQYNEQRQE</sequence>
<feature type="compositionally biased region" description="Acidic residues" evidence="1">
    <location>
        <begin position="13"/>
        <end position="32"/>
    </location>
</feature>
<feature type="region of interest" description="Disordered" evidence="1">
    <location>
        <begin position="1"/>
        <end position="53"/>
    </location>
</feature>
<accession>A0ABD1Y8F6</accession>
<organism evidence="2 3">
    <name type="scientific">Riccia fluitans</name>
    <dbReference type="NCBI Taxonomy" id="41844"/>
    <lineage>
        <taxon>Eukaryota</taxon>
        <taxon>Viridiplantae</taxon>
        <taxon>Streptophyta</taxon>
        <taxon>Embryophyta</taxon>
        <taxon>Marchantiophyta</taxon>
        <taxon>Marchantiopsida</taxon>
        <taxon>Marchantiidae</taxon>
        <taxon>Marchantiales</taxon>
        <taxon>Ricciaceae</taxon>
        <taxon>Riccia</taxon>
    </lineage>
</organism>
<protein>
    <submittedName>
        <fullName evidence="2">Uncharacterized protein</fullName>
    </submittedName>
</protein>
<evidence type="ECO:0000256" key="1">
    <source>
        <dbReference type="SAM" id="MobiDB-lite"/>
    </source>
</evidence>